<evidence type="ECO:0000256" key="8">
    <source>
        <dbReference type="ARBA" id="ARBA00035655"/>
    </source>
</evidence>
<dbReference type="EMBL" id="NPDT01000004">
    <property type="protein sequence ID" value="PJZ65541.1"/>
    <property type="molecule type" value="Genomic_DNA"/>
</dbReference>
<keyword evidence="3" id="KW-1003">Cell membrane</keyword>
<feature type="transmembrane region" description="Helical" evidence="9">
    <location>
        <begin position="379"/>
        <end position="399"/>
    </location>
</feature>
<proteinExistence type="inferred from homology"/>
<dbReference type="AlphaFoldDB" id="A0A2M9ZAS6"/>
<feature type="transmembrane region" description="Helical" evidence="9">
    <location>
        <begin position="50"/>
        <end position="73"/>
    </location>
</feature>
<protein>
    <submittedName>
        <fullName evidence="10">Sulfur transport</fullName>
    </submittedName>
</protein>
<evidence type="ECO:0000256" key="4">
    <source>
        <dbReference type="ARBA" id="ARBA00022519"/>
    </source>
</evidence>
<comment type="similarity">
    <text evidence="8">Belongs to the TsuA/YedE (TC 9.B.102) family.</text>
</comment>
<feature type="transmembrane region" description="Helical" evidence="9">
    <location>
        <begin position="345"/>
        <end position="373"/>
    </location>
</feature>
<evidence type="ECO:0000256" key="9">
    <source>
        <dbReference type="SAM" id="Phobius"/>
    </source>
</evidence>
<keyword evidence="6 9" id="KW-1133">Transmembrane helix</keyword>
<feature type="transmembrane region" description="Helical" evidence="9">
    <location>
        <begin position="243"/>
        <end position="261"/>
    </location>
</feature>
<reference evidence="10 11" key="1">
    <citation type="submission" date="2017-07" db="EMBL/GenBank/DDBJ databases">
        <title>Leptospira spp. isolated from tropical soils.</title>
        <authorList>
            <person name="Thibeaux R."/>
            <person name="Iraola G."/>
            <person name="Ferres I."/>
            <person name="Bierque E."/>
            <person name="Girault D."/>
            <person name="Soupe-Gilbert M.-E."/>
            <person name="Picardeau M."/>
            <person name="Goarant C."/>
        </authorList>
    </citation>
    <scope>NUCLEOTIDE SEQUENCE [LARGE SCALE GENOMIC DNA]</scope>
    <source>
        <strain evidence="10 11">FH2-C-A2</strain>
    </source>
</reference>
<dbReference type="InterPro" id="IPR007272">
    <property type="entry name" value="Sulf_transp_TsuA/YedE"/>
</dbReference>
<dbReference type="Pfam" id="PF04143">
    <property type="entry name" value="Sulf_transp"/>
    <property type="match status" value="1"/>
</dbReference>
<keyword evidence="5 9" id="KW-0812">Transmembrane</keyword>
<dbReference type="RefSeq" id="WP_100759014.1">
    <property type="nucleotide sequence ID" value="NZ_NPDT01000004.1"/>
</dbReference>
<feature type="transmembrane region" description="Helical" evidence="9">
    <location>
        <begin position="126"/>
        <end position="146"/>
    </location>
</feature>
<accession>A0A2M9ZAS6</accession>
<gene>
    <name evidence="10" type="ORF">CH371_11395</name>
</gene>
<organism evidence="10 11">
    <name type="scientific">Leptospira wolffii</name>
    <dbReference type="NCBI Taxonomy" id="409998"/>
    <lineage>
        <taxon>Bacteria</taxon>
        <taxon>Pseudomonadati</taxon>
        <taxon>Spirochaetota</taxon>
        <taxon>Spirochaetia</taxon>
        <taxon>Leptospirales</taxon>
        <taxon>Leptospiraceae</taxon>
        <taxon>Leptospira</taxon>
    </lineage>
</organism>
<dbReference type="PANTHER" id="PTHR30574">
    <property type="entry name" value="INNER MEMBRANE PROTEIN YEDE"/>
    <property type="match status" value="1"/>
</dbReference>
<sequence>MSLLSIESNVSQEEGKKRFGYFGFGLIAFSILSFSYLLHIREGYGKDYSFSALAGGALGLIMQRSRFCFFCNFKDFVLRKETDGILSILSALTVSTIGYGAVFGAWIPSPETGYLPPNAFISPVHIHLLLGGFAFGLGMSFSGSCISGHLYRIGEGSLGSWFALLGSGIGFILGFLSWNFFYLEWVADAPIVWLPKHFGYAGSLLLCLGIFFFLAVWVARKGSGSKNTFYYASFPANLLEGRWPAWVGGIGVGIVSLLYYFRVRPIGVTSEIGRLSRDFGNLLGVIPTRLEGLDSIAGCATTGEVSHLFTINAVFTLSLVLGSFGSAIGAGQFRLNIGEAPFVKSLFSLSGGILLGWGAMISVGCTFGTFFSGVSAQSLSGFVFATGLIPGILSGMALLRTKS</sequence>
<feature type="transmembrane region" description="Helical" evidence="9">
    <location>
        <begin position="158"/>
        <end position="178"/>
    </location>
</feature>
<keyword evidence="2" id="KW-0813">Transport</keyword>
<evidence type="ECO:0000256" key="3">
    <source>
        <dbReference type="ARBA" id="ARBA00022475"/>
    </source>
</evidence>
<evidence type="ECO:0000313" key="11">
    <source>
        <dbReference type="Proteomes" id="UP000231912"/>
    </source>
</evidence>
<evidence type="ECO:0000256" key="7">
    <source>
        <dbReference type="ARBA" id="ARBA00023136"/>
    </source>
</evidence>
<evidence type="ECO:0000256" key="2">
    <source>
        <dbReference type="ARBA" id="ARBA00022448"/>
    </source>
</evidence>
<evidence type="ECO:0000256" key="1">
    <source>
        <dbReference type="ARBA" id="ARBA00004429"/>
    </source>
</evidence>
<comment type="caution">
    <text evidence="10">The sequence shown here is derived from an EMBL/GenBank/DDBJ whole genome shotgun (WGS) entry which is preliminary data.</text>
</comment>
<name>A0A2M9ZAS6_9LEPT</name>
<feature type="transmembrane region" description="Helical" evidence="9">
    <location>
        <begin position="313"/>
        <end position="333"/>
    </location>
</feature>
<keyword evidence="7 9" id="KW-0472">Membrane</keyword>
<evidence type="ECO:0000313" key="10">
    <source>
        <dbReference type="EMBL" id="PJZ65541.1"/>
    </source>
</evidence>
<dbReference type="Proteomes" id="UP000231912">
    <property type="component" value="Unassembled WGS sequence"/>
</dbReference>
<dbReference type="PANTHER" id="PTHR30574:SF1">
    <property type="entry name" value="SULPHUR TRANSPORT DOMAIN-CONTAINING PROTEIN"/>
    <property type="match status" value="1"/>
</dbReference>
<dbReference type="GO" id="GO:0005886">
    <property type="term" value="C:plasma membrane"/>
    <property type="evidence" value="ECO:0007669"/>
    <property type="project" value="UniProtKB-SubCell"/>
</dbReference>
<evidence type="ECO:0000256" key="5">
    <source>
        <dbReference type="ARBA" id="ARBA00022692"/>
    </source>
</evidence>
<comment type="subcellular location">
    <subcellularLocation>
        <location evidence="1">Cell inner membrane</location>
        <topology evidence="1">Multi-pass membrane protein</topology>
    </subcellularLocation>
</comment>
<keyword evidence="4" id="KW-0997">Cell inner membrane</keyword>
<feature type="transmembrane region" description="Helical" evidence="9">
    <location>
        <begin position="85"/>
        <end position="106"/>
    </location>
</feature>
<evidence type="ECO:0000256" key="6">
    <source>
        <dbReference type="ARBA" id="ARBA00022989"/>
    </source>
</evidence>
<feature type="transmembrane region" description="Helical" evidence="9">
    <location>
        <begin position="198"/>
        <end position="219"/>
    </location>
</feature>
<feature type="transmembrane region" description="Helical" evidence="9">
    <location>
        <begin position="21"/>
        <end position="38"/>
    </location>
</feature>